<dbReference type="GO" id="GO:0003677">
    <property type="term" value="F:DNA binding"/>
    <property type="evidence" value="ECO:0007669"/>
    <property type="project" value="UniProtKB-KW"/>
</dbReference>
<evidence type="ECO:0000256" key="1">
    <source>
        <dbReference type="ARBA" id="ARBA00004123"/>
    </source>
</evidence>
<keyword evidence="6" id="KW-0539">Nucleus</keyword>
<sequence length="262" mass="29206">MTISAIPHVEGKHCDCQMSQRPRFAPRQRKRTKGKSAPSDSTSSGLDMKVESEETLREAGINKWVESEAKNEAAAEGTLDIVPSTVSSEIIPTGQRPSTLYPPEVRCVFAFLHVGCELDLVRVVTRVRGAEYNPKRFHAVVLRIREPKATAVIYASGKIVCMGARNERAANIACRKFVRILQKVGYPQAKFAPTEEEPLIRNVMAKVKVPFPVSLDALATHKEHSDFANYETEIFPGLIYRMAEPKSTRIHTCFHTVLSICV</sequence>
<evidence type="ECO:0000256" key="6">
    <source>
        <dbReference type="ARBA" id="ARBA00023242"/>
    </source>
</evidence>
<dbReference type="InterPro" id="IPR000814">
    <property type="entry name" value="TBP"/>
</dbReference>
<name>A0A7S3YDD4_9EUKA</name>
<dbReference type="PRINTS" id="PR00686">
    <property type="entry name" value="TIFACTORIID"/>
</dbReference>
<evidence type="ECO:0000313" key="8">
    <source>
        <dbReference type="EMBL" id="CAE0648341.1"/>
    </source>
</evidence>
<keyword evidence="3" id="KW-0805">Transcription regulation</keyword>
<dbReference type="FunFam" id="3.30.310.10:FF:000005">
    <property type="entry name" value="TATA box-binding protein-like 1"/>
    <property type="match status" value="1"/>
</dbReference>
<dbReference type="EMBL" id="HBIV01004259">
    <property type="protein sequence ID" value="CAE0648341.1"/>
    <property type="molecule type" value="Transcribed_RNA"/>
</dbReference>
<dbReference type="GO" id="GO:0006352">
    <property type="term" value="P:DNA-templated transcription initiation"/>
    <property type="evidence" value="ECO:0007669"/>
    <property type="project" value="InterPro"/>
</dbReference>
<evidence type="ECO:0000256" key="4">
    <source>
        <dbReference type="ARBA" id="ARBA00023125"/>
    </source>
</evidence>
<evidence type="ECO:0000256" key="5">
    <source>
        <dbReference type="ARBA" id="ARBA00023163"/>
    </source>
</evidence>
<organism evidence="8">
    <name type="scientific">Lotharella globosa</name>
    <dbReference type="NCBI Taxonomy" id="91324"/>
    <lineage>
        <taxon>Eukaryota</taxon>
        <taxon>Sar</taxon>
        <taxon>Rhizaria</taxon>
        <taxon>Cercozoa</taxon>
        <taxon>Chlorarachniophyceae</taxon>
        <taxon>Lotharella</taxon>
    </lineage>
</organism>
<dbReference type="Gene3D" id="3.30.310.10">
    <property type="entry name" value="TATA-Binding Protein"/>
    <property type="match status" value="2"/>
</dbReference>
<dbReference type="InterPro" id="IPR012295">
    <property type="entry name" value="TBP_dom_sf"/>
</dbReference>
<evidence type="ECO:0000256" key="7">
    <source>
        <dbReference type="SAM" id="MobiDB-lite"/>
    </source>
</evidence>
<dbReference type="GO" id="GO:0005634">
    <property type="term" value="C:nucleus"/>
    <property type="evidence" value="ECO:0007669"/>
    <property type="project" value="UniProtKB-SubCell"/>
</dbReference>
<reference evidence="8" key="1">
    <citation type="submission" date="2021-01" db="EMBL/GenBank/DDBJ databases">
        <authorList>
            <person name="Corre E."/>
            <person name="Pelletier E."/>
            <person name="Niang G."/>
            <person name="Scheremetjew M."/>
            <person name="Finn R."/>
            <person name="Kale V."/>
            <person name="Holt S."/>
            <person name="Cochrane G."/>
            <person name="Meng A."/>
            <person name="Brown T."/>
            <person name="Cohen L."/>
        </authorList>
    </citation>
    <scope>NUCLEOTIDE SEQUENCE</scope>
    <source>
        <strain evidence="8">CCCM811</strain>
    </source>
</reference>
<keyword evidence="5" id="KW-0804">Transcription</keyword>
<evidence type="ECO:0008006" key="9">
    <source>
        <dbReference type="Google" id="ProtNLM"/>
    </source>
</evidence>
<comment type="similarity">
    <text evidence="2">Belongs to the TBP family.</text>
</comment>
<evidence type="ECO:0000256" key="3">
    <source>
        <dbReference type="ARBA" id="ARBA00023015"/>
    </source>
</evidence>
<comment type="subcellular location">
    <subcellularLocation>
        <location evidence="1">Nucleus</location>
    </subcellularLocation>
</comment>
<feature type="region of interest" description="Disordered" evidence="7">
    <location>
        <begin position="14"/>
        <end position="52"/>
    </location>
</feature>
<gene>
    <name evidence="8" type="ORF">LGLO00237_LOCUS2985</name>
</gene>
<dbReference type="AlphaFoldDB" id="A0A7S3YDD4"/>
<dbReference type="SUPFAM" id="SSF55945">
    <property type="entry name" value="TATA-box binding protein-like"/>
    <property type="match status" value="2"/>
</dbReference>
<feature type="compositionally biased region" description="Basic residues" evidence="7">
    <location>
        <begin position="24"/>
        <end position="34"/>
    </location>
</feature>
<dbReference type="PANTHER" id="PTHR10126">
    <property type="entry name" value="TATA-BOX BINDING PROTEIN"/>
    <property type="match status" value="1"/>
</dbReference>
<keyword evidence="4" id="KW-0238">DNA-binding</keyword>
<dbReference type="Pfam" id="PF00352">
    <property type="entry name" value="TBP"/>
    <property type="match status" value="2"/>
</dbReference>
<protein>
    <recommendedName>
        <fullName evidence="9">TATA-box binding protein</fullName>
    </recommendedName>
</protein>
<proteinExistence type="inferred from homology"/>
<accession>A0A7S3YDD4</accession>
<evidence type="ECO:0000256" key="2">
    <source>
        <dbReference type="ARBA" id="ARBA00005560"/>
    </source>
</evidence>